<dbReference type="Pfam" id="PF00112">
    <property type="entry name" value="Peptidase_C1"/>
    <property type="match status" value="1"/>
</dbReference>
<dbReference type="InterPro" id="IPR036691">
    <property type="entry name" value="Endo/exonu/phosph_ase_sf"/>
</dbReference>
<keyword evidence="2" id="KW-0732">Signal</keyword>
<dbReference type="AlphaFoldDB" id="A0A2A6C8Q7"/>
<dbReference type="GO" id="GO:0008234">
    <property type="term" value="F:cysteine-type peptidase activity"/>
    <property type="evidence" value="ECO:0007669"/>
    <property type="project" value="UniProtKB-KW"/>
</dbReference>
<dbReference type="CDD" id="cd02620">
    <property type="entry name" value="Peptidase_C1A_CathepsinB"/>
    <property type="match status" value="1"/>
</dbReference>
<keyword evidence="5" id="KW-0865">Zymogen</keyword>
<keyword evidence="1" id="KW-0645">Protease</keyword>
<dbReference type="GO" id="GO:0006508">
    <property type="term" value="P:proteolysis"/>
    <property type="evidence" value="ECO:0007669"/>
    <property type="project" value="UniProtKB-KW"/>
</dbReference>
<dbReference type="InterPro" id="IPR038765">
    <property type="entry name" value="Papain-like_cys_pep_sf"/>
</dbReference>
<evidence type="ECO:0000313" key="7">
    <source>
        <dbReference type="EnsemblMetazoa" id="PPA08725.1"/>
    </source>
</evidence>
<protein>
    <submittedName>
        <fullName evidence="7">Cpr-6</fullName>
    </submittedName>
</protein>
<evidence type="ECO:0000256" key="2">
    <source>
        <dbReference type="ARBA" id="ARBA00022729"/>
    </source>
</evidence>
<dbReference type="SMART" id="SM00645">
    <property type="entry name" value="Pept_C1"/>
    <property type="match status" value="1"/>
</dbReference>
<dbReference type="SUPFAM" id="SSF56219">
    <property type="entry name" value="DNase I-like"/>
    <property type="match status" value="1"/>
</dbReference>
<evidence type="ECO:0000256" key="3">
    <source>
        <dbReference type="ARBA" id="ARBA00022801"/>
    </source>
</evidence>
<evidence type="ECO:0000256" key="5">
    <source>
        <dbReference type="ARBA" id="ARBA00023145"/>
    </source>
</evidence>
<dbReference type="InterPro" id="IPR005135">
    <property type="entry name" value="Endo/exonuclease/phosphatase"/>
</dbReference>
<organism evidence="7 8">
    <name type="scientific">Pristionchus pacificus</name>
    <name type="common">Parasitic nematode worm</name>
    <dbReference type="NCBI Taxonomy" id="54126"/>
    <lineage>
        <taxon>Eukaryota</taxon>
        <taxon>Metazoa</taxon>
        <taxon>Ecdysozoa</taxon>
        <taxon>Nematoda</taxon>
        <taxon>Chromadorea</taxon>
        <taxon>Rhabditida</taxon>
        <taxon>Rhabditina</taxon>
        <taxon>Diplogasteromorpha</taxon>
        <taxon>Diplogasteroidea</taxon>
        <taxon>Neodiplogasteridae</taxon>
        <taxon>Pristionchus</taxon>
    </lineage>
</organism>
<dbReference type="Gene3D" id="3.90.70.10">
    <property type="entry name" value="Cysteine proteinases"/>
    <property type="match status" value="1"/>
</dbReference>
<gene>
    <name evidence="7" type="primary">WBGene00098279</name>
</gene>
<evidence type="ECO:0000313" key="8">
    <source>
        <dbReference type="Proteomes" id="UP000005239"/>
    </source>
</evidence>
<keyword evidence="4" id="KW-0788">Thiol protease</keyword>
<evidence type="ECO:0000256" key="1">
    <source>
        <dbReference type="ARBA" id="ARBA00022670"/>
    </source>
</evidence>
<accession>A0A2A6C8Q7</accession>
<dbReference type="Proteomes" id="UP000005239">
    <property type="component" value="Unassembled WGS sequence"/>
</dbReference>
<evidence type="ECO:0000256" key="4">
    <source>
        <dbReference type="ARBA" id="ARBA00022807"/>
    </source>
</evidence>
<dbReference type="PANTHER" id="PTHR21459:SF2">
    <property type="entry name" value="PROTEIN CBG08968"/>
    <property type="match status" value="1"/>
</dbReference>
<dbReference type="InterPro" id="IPR000169">
    <property type="entry name" value="Pept_cys_AS"/>
</dbReference>
<dbReference type="InterPro" id="IPR025660">
    <property type="entry name" value="Pept_his_AS"/>
</dbReference>
<reference evidence="7" key="2">
    <citation type="submission" date="2022-06" db="UniProtKB">
        <authorList>
            <consortium name="EnsemblMetazoa"/>
        </authorList>
    </citation>
    <scope>IDENTIFICATION</scope>
    <source>
        <strain evidence="7">PS312</strain>
    </source>
</reference>
<dbReference type="EnsemblMetazoa" id="PPA08725.1">
    <property type="protein sequence ID" value="PPA08725.1"/>
    <property type="gene ID" value="WBGene00098279"/>
</dbReference>
<keyword evidence="8" id="KW-1185">Reference proteome</keyword>
<dbReference type="FunFam" id="3.90.70.10:FF:000031">
    <property type="entry name" value="Cathepsin B"/>
    <property type="match status" value="1"/>
</dbReference>
<dbReference type="SUPFAM" id="SSF54001">
    <property type="entry name" value="Cysteine proteinases"/>
    <property type="match status" value="1"/>
</dbReference>
<dbReference type="PROSITE" id="PS00139">
    <property type="entry name" value="THIOL_PROTEASE_CYS"/>
    <property type="match status" value="1"/>
</dbReference>
<dbReference type="Pfam" id="PF14529">
    <property type="entry name" value="Exo_endo_phos_2"/>
    <property type="match status" value="1"/>
</dbReference>
<dbReference type="PANTHER" id="PTHR21459">
    <property type="entry name" value="PROTEIN CBG08968"/>
    <property type="match status" value="1"/>
</dbReference>
<proteinExistence type="predicted"/>
<keyword evidence="3" id="KW-0378">Hydrolase</keyword>
<evidence type="ECO:0000256" key="6">
    <source>
        <dbReference type="ARBA" id="ARBA00023157"/>
    </source>
</evidence>
<keyword evidence="6" id="KW-1015">Disulfide bond</keyword>
<dbReference type="PRINTS" id="PR00705">
    <property type="entry name" value="PAPAIN"/>
</dbReference>
<sequence>MGSADDYVVFRKDRTVTPDKSRGGGVAILVSPLLHPILIDTFSSDGIETLVIDIHPSIPIRSTRICLVYRSPSCSSPSLQSFLSFIEPLIGNLPFLICGDLNFPNIDWTSLTSPTQNDFLSFASDNHMTQNVAPTIPFADHSSITFSLGHASPPSREFVPSRQYHLADWESINNCMSAHDWTLALSSLDADNAFSYFSEFANSVLDTFVPKTTSAPFSRYPKHLRILYGKSQRASIAAPKFLNVWRGIETSVVDSKNPKAFYALCKSRLKSCNSAPPGIVDIDVTHLLSYTDKAHAFSRYFASVSTSPLHGPLTHPTPSPAIPQFDLPYLGVIMHPSLKFTDHVSKMTSKARAKVNLMFKCFFSSDPNLYSRAYTTFIRPLLEYGSVIWSPHTVTLANQIEAVQRNFSLRLFTRCRIPYSLYPDRINQLSLQTLEHRRFISDLLFLHKSVHGFYSYDHSNLFKLSPLTRSLRRAHSLRIALPFVPPASHSSFVTRVIDQWNSCPVVEKVTTIPCQTPHSASGGRVSQSSCAYRSSLTAIDMKLFLVLALFGLAAAKHHRTDTQGRQFVLEEYRNRDIDAHAENLKGDALIKYVNRKQSLWTARRHPRFDSYPDATKWGLMGVEHVRLPVSALKDLSPTRFLATDIPESFDSREQWPDCESIKVVRDQSSCGSCWAFGAAEAMSDRICIASNAEIQVSISADDLLSCCKSCGFGCNGGDPLQAWKYWVKDGIVSGGNFTSHAGCKPYPFPPCEHHSNKTHYDPCKSDLFPTPKCEKKCVSGYTEKSYNEDKFYGKTAYGVKDDVEAIQKEIMTHGPVEVAFEVYEDFLNYAGGVYVHEGGKLGGGHAVKMIGWGVDNGIPYWLVVNSWNEDWGEDGLFRIIRGVDECGIESGVVGGIPKIPKTRGSRWNDASSESDEVFF</sequence>
<name>A0A2A6C8Q7_PRIPA</name>
<dbReference type="OrthoDB" id="640249at2759"/>
<dbReference type="PROSITE" id="PS00639">
    <property type="entry name" value="THIOL_PROTEASE_HIS"/>
    <property type="match status" value="1"/>
</dbReference>
<dbReference type="Gene3D" id="3.60.10.10">
    <property type="entry name" value="Endonuclease/exonuclease/phosphatase"/>
    <property type="match status" value="1"/>
</dbReference>
<dbReference type="InterPro" id="IPR000668">
    <property type="entry name" value="Peptidase_C1A_C"/>
</dbReference>
<accession>A0A8R1Y7C4</accession>
<reference evidence="8" key="1">
    <citation type="journal article" date="2008" name="Nat. Genet.">
        <title>The Pristionchus pacificus genome provides a unique perspective on nematode lifestyle and parasitism.</title>
        <authorList>
            <person name="Dieterich C."/>
            <person name="Clifton S.W."/>
            <person name="Schuster L.N."/>
            <person name="Chinwalla A."/>
            <person name="Delehaunty K."/>
            <person name="Dinkelacker I."/>
            <person name="Fulton L."/>
            <person name="Fulton R."/>
            <person name="Godfrey J."/>
            <person name="Minx P."/>
            <person name="Mitreva M."/>
            <person name="Roeseler W."/>
            <person name="Tian H."/>
            <person name="Witte H."/>
            <person name="Yang S.P."/>
            <person name="Wilson R.K."/>
            <person name="Sommer R.J."/>
        </authorList>
    </citation>
    <scope>NUCLEOTIDE SEQUENCE [LARGE SCALE GENOMIC DNA]</scope>
    <source>
        <strain evidence="8">PS312</strain>
    </source>
</reference>